<dbReference type="AlphaFoldDB" id="A0A6M2E2M3"/>
<feature type="signal peptide" evidence="1">
    <location>
        <begin position="1"/>
        <end position="17"/>
    </location>
</feature>
<organism evidence="2">
    <name type="scientific">Xenopsylla cheopis</name>
    <name type="common">Oriental rat flea</name>
    <name type="synonym">Pulex cheopis</name>
    <dbReference type="NCBI Taxonomy" id="163159"/>
    <lineage>
        <taxon>Eukaryota</taxon>
        <taxon>Metazoa</taxon>
        <taxon>Ecdysozoa</taxon>
        <taxon>Arthropoda</taxon>
        <taxon>Hexapoda</taxon>
        <taxon>Insecta</taxon>
        <taxon>Pterygota</taxon>
        <taxon>Neoptera</taxon>
        <taxon>Endopterygota</taxon>
        <taxon>Siphonaptera</taxon>
        <taxon>Pulicidae</taxon>
        <taxon>Xenopsyllinae</taxon>
        <taxon>Xenopsylla</taxon>
    </lineage>
</organism>
<name>A0A6M2E2M3_XENCH</name>
<keyword evidence="1" id="KW-0732">Signal</keyword>
<sequence length="69" mass="8104">MFSLLLISLCLFNISNQSIKFDSITTVRNYVIHVFANVFYVIDFNIRNTNNNRNKVENVANKIRYLLFG</sequence>
<evidence type="ECO:0000313" key="2">
    <source>
        <dbReference type="EMBL" id="NOV51738.1"/>
    </source>
</evidence>
<evidence type="ECO:0000256" key="1">
    <source>
        <dbReference type="SAM" id="SignalP"/>
    </source>
</evidence>
<dbReference type="EMBL" id="GIIL01008012">
    <property type="protein sequence ID" value="NOV51738.1"/>
    <property type="molecule type" value="Transcribed_RNA"/>
</dbReference>
<reference evidence="2" key="1">
    <citation type="submission" date="2020-03" db="EMBL/GenBank/DDBJ databases">
        <title>Transcriptomic Profiling of the Digestive Tract of the Rat Flea, Xenopsylla cheopis, Following Blood Feeding and Infection with Yersinia pestis.</title>
        <authorList>
            <person name="Bland D.M."/>
            <person name="Martens C.A."/>
            <person name="Virtaneva K."/>
            <person name="Kanakabandi K."/>
            <person name="Long D."/>
            <person name="Rosenke R."/>
            <person name="Saturday G.A."/>
            <person name="Hoyt F.H."/>
            <person name="Bruno D.P."/>
            <person name="Ribeiro J.M.C."/>
            <person name="Hinnebusch J."/>
        </authorList>
    </citation>
    <scope>NUCLEOTIDE SEQUENCE</scope>
</reference>
<feature type="chain" id="PRO_5026849431" evidence="1">
    <location>
        <begin position="18"/>
        <end position="69"/>
    </location>
</feature>
<proteinExistence type="predicted"/>
<protein>
    <submittedName>
        <fullName evidence="2">Putative secreted protein</fullName>
    </submittedName>
</protein>
<accession>A0A6M2E2M3</accession>